<dbReference type="SUPFAM" id="SSF47672">
    <property type="entry name" value="Transferrin receptor-like dimerisation domain"/>
    <property type="match status" value="1"/>
</dbReference>
<evidence type="ECO:0000259" key="5">
    <source>
        <dbReference type="Pfam" id="PF04253"/>
    </source>
</evidence>
<evidence type="ECO:0000313" key="7">
    <source>
        <dbReference type="EMBL" id="TGZ81418.1"/>
    </source>
</evidence>
<dbReference type="AlphaFoldDB" id="A0A4S2MXJ7"/>
<protein>
    <submittedName>
        <fullName evidence="7">Zn-dependent exopeptidase</fullName>
    </submittedName>
</protein>
<keyword evidence="3" id="KW-0812">Transmembrane</keyword>
<dbReference type="PANTHER" id="PTHR10404">
    <property type="entry name" value="N-ACETYLATED-ALPHA-LINKED ACIDIC DIPEPTIDASE"/>
    <property type="match status" value="1"/>
</dbReference>
<reference evidence="7 8" key="1">
    <citation type="submission" date="2019-04" db="EMBL/GenBank/DDBJ databases">
        <title>Comparative genomics and transcriptomics to analyze fruiting body development in filamentous ascomycetes.</title>
        <authorList>
            <consortium name="DOE Joint Genome Institute"/>
            <person name="Lutkenhaus R."/>
            <person name="Traeger S."/>
            <person name="Breuer J."/>
            <person name="Kuo A."/>
            <person name="Lipzen A."/>
            <person name="Pangilinan J."/>
            <person name="Dilworth D."/>
            <person name="Sandor L."/>
            <person name="Poggeler S."/>
            <person name="Barry K."/>
            <person name="Grigoriev I.V."/>
            <person name="Nowrousian M."/>
        </authorList>
    </citation>
    <scope>NUCLEOTIDE SEQUENCE [LARGE SCALE GENOMIC DNA]</scope>
    <source>
        <strain evidence="7 8">CBS 389.68</strain>
    </source>
</reference>
<keyword evidence="3" id="KW-0472">Membrane</keyword>
<name>A0A4S2MXJ7_9PEZI</name>
<comment type="similarity">
    <text evidence="1">Belongs to the peptidase M28 family. M28B subfamily.</text>
</comment>
<dbReference type="InterPro" id="IPR007484">
    <property type="entry name" value="Peptidase_M28"/>
</dbReference>
<dbReference type="CDD" id="cd02121">
    <property type="entry name" value="PA_GCPII_like"/>
    <property type="match status" value="1"/>
</dbReference>
<dbReference type="InterPro" id="IPR036757">
    <property type="entry name" value="TFR-like_dimer_dom_sf"/>
</dbReference>
<dbReference type="SUPFAM" id="SSF52025">
    <property type="entry name" value="PA domain"/>
    <property type="match status" value="1"/>
</dbReference>
<dbReference type="Gene3D" id="3.50.30.30">
    <property type="match status" value="1"/>
</dbReference>
<dbReference type="Pfam" id="PF02225">
    <property type="entry name" value="PA"/>
    <property type="match status" value="1"/>
</dbReference>
<organism evidence="7 8">
    <name type="scientific">Ascodesmis nigricans</name>
    <dbReference type="NCBI Taxonomy" id="341454"/>
    <lineage>
        <taxon>Eukaryota</taxon>
        <taxon>Fungi</taxon>
        <taxon>Dikarya</taxon>
        <taxon>Ascomycota</taxon>
        <taxon>Pezizomycotina</taxon>
        <taxon>Pezizomycetes</taxon>
        <taxon>Pezizales</taxon>
        <taxon>Ascodesmidaceae</taxon>
        <taxon>Ascodesmis</taxon>
    </lineage>
</organism>
<evidence type="ECO:0000256" key="1">
    <source>
        <dbReference type="ARBA" id="ARBA00005634"/>
    </source>
</evidence>
<dbReference type="InterPro" id="IPR039373">
    <property type="entry name" value="Peptidase_M28B"/>
</dbReference>
<feature type="transmembrane region" description="Helical" evidence="3">
    <location>
        <begin position="170"/>
        <end position="191"/>
    </location>
</feature>
<accession>A0A4S2MXJ7</accession>
<feature type="region of interest" description="Disordered" evidence="2">
    <location>
        <begin position="1"/>
        <end position="71"/>
    </location>
</feature>
<dbReference type="STRING" id="341454.A0A4S2MXJ7"/>
<gene>
    <name evidence="7" type="ORF">EX30DRAFT_348616</name>
</gene>
<dbReference type="Gene3D" id="1.20.930.40">
    <property type="entry name" value="Transferrin receptor-like, dimerisation domain"/>
    <property type="match status" value="1"/>
</dbReference>
<dbReference type="InterPro" id="IPR007365">
    <property type="entry name" value="TFR-like_dimer_dom"/>
</dbReference>
<feature type="compositionally biased region" description="Polar residues" evidence="2">
    <location>
        <begin position="34"/>
        <end position="50"/>
    </location>
</feature>
<dbReference type="InterPro" id="IPR003137">
    <property type="entry name" value="PA_domain"/>
</dbReference>
<dbReference type="Pfam" id="PF04253">
    <property type="entry name" value="TFR_dimer"/>
    <property type="match status" value="1"/>
</dbReference>
<evidence type="ECO:0000259" key="6">
    <source>
        <dbReference type="Pfam" id="PF04389"/>
    </source>
</evidence>
<dbReference type="Pfam" id="PF04389">
    <property type="entry name" value="Peptidase_M28"/>
    <property type="match status" value="1"/>
</dbReference>
<evidence type="ECO:0000256" key="3">
    <source>
        <dbReference type="SAM" id="Phobius"/>
    </source>
</evidence>
<evidence type="ECO:0000313" key="8">
    <source>
        <dbReference type="Proteomes" id="UP000298138"/>
    </source>
</evidence>
<keyword evidence="3" id="KW-1133">Transmembrane helix</keyword>
<dbReference type="Proteomes" id="UP000298138">
    <property type="component" value="Unassembled WGS sequence"/>
</dbReference>
<dbReference type="InParanoid" id="A0A4S2MXJ7"/>
<dbReference type="SUPFAM" id="SSF53187">
    <property type="entry name" value="Zn-dependent exopeptidases"/>
    <property type="match status" value="1"/>
</dbReference>
<dbReference type="EMBL" id="ML220119">
    <property type="protein sequence ID" value="TGZ81418.1"/>
    <property type="molecule type" value="Genomic_DNA"/>
</dbReference>
<feature type="domain" description="PA" evidence="4">
    <location>
        <begin position="310"/>
        <end position="377"/>
    </location>
</feature>
<feature type="domain" description="Peptidase M28" evidence="6">
    <location>
        <begin position="485"/>
        <end position="665"/>
    </location>
</feature>
<sequence length="876" mass="98432">MSGGGPSNNPHPSAADEKAALRANIEIPIPSYEEATTSQAASQYGETNDSPAGPSGVGESSNLLSGYRPPTVESVRNSMESSFLSDYESARSSEGSLQREMIQMDIEEAEEGTRRNPFQKRFGWSISLPRNPFKGWRWPWWRPRWAWGHPRMPDLSFCTTEAAIVPIARLMIVVLALVMVYALFATGILSYPNRLANEYIIPQRLRNYATESLDYANVDHWMKYLSSFNHVAGTKGDLVLAKYVEGKLSSFGFETERVEFPVYMNFPKPGGRRVWMDNSKWEAKLEERKIDKNQENTLVFHGLSKSGTAKGPLVYANYGTREDFARLEQMGINVKGAIVLMRHGGKRTNDGQKVLAAQEKGAVGCLIFTDPKSDGFGWPIDAVRRASVGLRNWAAGDPLSPGYESSPNAKMIPKDRSPALVKIPSLPLSWGDAKPLLEALKGIGHTVDESWKTVISEVFTGDPTKSPLINLQNEQVEQHSHPIWNVGGRIEGRDPHESRLIIGTHRDAWCFGANDPNSGTAVMLEVARVLGSMKQFGWRPLRTIEFYNWDATEYNLMGSTEFVESMKSHTMDALAYINIASAVTGTTFSAAGSPSMTSALAGIMSLIKDPSSQNSTLQDLWGTFEEHPLPGLGGGGDYSPFQHHLGIPSLDLTFTGPYPSGSCYDTYNWIKRQDEFLQYHMSMAKLLILLILDLADTAVAPLSMAHYDLALQRWTTELEQWMPEKARGQVDLQPLKKAVKKASDHVKAFMNVGNEDWIMRDANGFYRKMDDWSIGLRRARTARMRNWERHLCWDWDTQNMEKQGRKRRWGREWFRHLVMGPQEWGGDEPSYFPWIRDAIEKEDWNSAQDHVGKVSHLIEKAARKLLDENKASPTGS</sequence>
<dbReference type="OrthoDB" id="5841748at2759"/>
<dbReference type="FunFam" id="3.40.630.10:FF:000101">
    <property type="entry name" value="N-acetylated alpha-linked acidic dipeptidase like 1"/>
    <property type="match status" value="1"/>
</dbReference>
<proteinExistence type="inferred from homology"/>
<keyword evidence="8" id="KW-1185">Reference proteome</keyword>
<feature type="domain" description="Transferrin receptor-like dimerisation" evidence="5">
    <location>
        <begin position="730"/>
        <end position="865"/>
    </location>
</feature>
<dbReference type="Gene3D" id="3.40.630.10">
    <property type="entry name" value="Zn peptidases"/>
    <property type="match status" value="1"/>
</dbReference>
<dbReference type="InterPro" id="IPR046450">
    <property type="entry name" value="PA_dom_sf"/>
</dbReference>
<evidence type="ECO:0000256" key="2">
    <source>
        <dbReference type="SAM" id="MobiDB-lite"/>
    </source>
</evidence>
<dbReference type="PANTHER" id="PTHR10404:SF71">
    <property type="entry name" value="CARBOXYPEPTIDASE TRE2, PUTATIVE (AFU_ORTHOLOGUE AFUA_3G10650)-RELATED"/>
    <property type="match status" value="1"/>
</dbReference>
<evidence type="ECO:0000259" key="4">
    <source>
        <dbReference type="Pfam" id="PF02225"/>
    </source>
</evidence>
<dbReference type="GO" id="GO:0004180">
    <property type="term" value="F:carboxypeptidase activity"/>
    <property type="evidence" value="ECO:0007669"/>
    <property type="project" value="TreeGrafter"/>
</dbReference>